<dbReference type="AlphaFoldDB" id="A0A4V6NH20"/>
<keyword evidence="4" id="KW-0689">Ribosomal protein</keyword>
<dbReference type="InterPro" id="IPR050832">
    <property type="entry name" value="Bact_Acetyltransf"/>
</dbReference>
<dbReference type="Gene3D" id="3.40.630.30">
    <property type="match status" value="1"/>
</dbReference>
<reference evidence="4 5" key="1">
    <citation type="submission" date="2019-03" db="EMBL/GenBank/DDBJ databases">
        <title>Genomic Encyclopedia of Type Strains, Phase IV (KMG-IV): sequencing the most valuable type-strain genomes for metagenomic binning, comparative biology and taxonomic classification.</title>
        <authorList>
            <person name="Goeker M."/>
        </authorList>
    </citation>
    <scope>NUCLEOTIDE SEQUENCE [LARGE SCALE GENOMIC DNA]</scope>
    <source>
        <strain evidence="4 5">LX-B</strain>
    </source>
</reference>
<evidence type="ECO:0000256" key="1">
    <source>
        <dbReference type="ARBA" id="ARBA00022679"/>
    </source>
</evidence>
<keyword evidence="4" id="KW-0687">Ribonucleoprotein</keyword>
<dbReference type="Pfam" id="PF00583">
    <property type="entry name" value="Acetyltransf_1"/>
    <property type="match status" value="1"/>
</dbReference>
<feature type="domain" description="N-acetyltransferase" evidence="3">
    <location>
        <begin position="5"/>
        <end position="150"/>
    </location>
</feature>
<dbReference type="CDD" id="cd04301">
    <property type="entry name" value="NAT_SF"/>
    <property type="match status" value="1"/>
</dbReference>
<organism evidence="4 5">
    <name type="scientific">Hydrogenispora ethanolica</name>
    <dbReference type="NCBI Taxonomy" id="1082276"/>
    <lineage>
        <taxon>Bacteria</taxon>
        <taxon>Bacillati</taxon>
        <taxon>Bacillota</taxon>
        <taxon>Hydrogenispora</taxon>
    </lineage>
</organism>
<comment type="caution">
    <text evidence="4">The sequence shown here is derived from an EMBL/GenBank/DDBJ whole genome shotgun (WGS) entry which is preliminary data.</text>
</comment>
<dbReference type="InterPro" id="IPR000182">
    <property type="entry name" value="GNAT_dom"/>
</dbReference>
<dbReference type="PANTHER" id="PTHR43877:SF2">
    <property type="entry name" value="AMINOALKYLPHOSPHONATE N-ACETYLTRANSFERASE-RELATED"/>
    <property type="match status" value="1"/>
</dbReference>
<evidence type="ECO:0000313" key="4">
    <source>
        <dbReference type="EMBL" id="TCL71657.1"/>
    </source>
</evidence>
<gene>
    <name evidence="4" type="ORF">EDC14_1007120</name>
</gene>
<evidence type="ECO:0000259" key="3">
    <source>
        <dbReference type="PROSITE" id="PS51186"/>
    </source>
</evidence>
<accession>A0A4V6NH20</accession>
<dbReference type="GO" id="GO:0016747">
    <property type="term" value="F:acyltransferase activity, transferring groups other than amino-acyl groups"/>
    <property type="evidence" value="ECO:0007669"/>
    <property type="project" value="InterPro"/>
</dbReference>
<keyword evidence="5" id="KW-1185">Reference proteome</keyword>
<dbReference type="PANTHER" id="PTHR43877">
    <property type="entry name" value="AMINOALKYLPHOSPHONATE N-ACETYLTRANSFERASE-RELATED-RELATED"/>
    <property type="match status" value="1"/>
</dbReference>
<dbReference type="OrthoDB" id="9797826at2"/>
<keyword evidence="2" id="KW-0012">Acyltransferase</keyword>
<keyword evidence="1" id="KW-0808">Transferase</keyword>
<dbReference type="SUPFAM" id="SSF55729">
    <property type="entry name" value="Acyl-CoA N-acyltransferases (Nat)"/>
    <property type="match status" value="1"/>
</dbReference>
<dbReference type="EMBL" id="SLUN01000007">
    <property type="protein sequence ID" value="TCL71657.1"/>
    <property type="molecule type" value="Genomic_DNA"/>
</dbReference>
<dbReference type="PROSITE" id="PS51186">
    <property type="entry name" value="GNAT"/>
    <property type="match status" value="1"/>
</dbReference>
<protein>
    <submittedName>
        <fullName evidence="4">Ribosomal protein S18 acetylase RimI-like enzyme</fullName>
    </submittedName>
</protein>
<dbReference type="InterPro" id="IPR016181">
    <property type="entry name" value="Acyl_CoA_acyltransferase"/>
</dbReference>
<evidence type="ECO:0000256" key="2">
    <source>
        <dbReference type="ARBA" id="ARBA00023315"/>
    </source>
</evidence>
<dbReference type="Proteomes" id="UP000295008">
    <property type="component" value="Unassembled WGS sequence"/>
</dbReference>
<dbReference type="GO" id="GO:0005840">
    <property type="term" value="C:ribosome"/>
    <property type="evidence" value="ECO:0007669"/>
    <property type="project" value="UniProtKB-KW"/>
</dbReference>
<name>A0A4V6NH20_HYDET</name>
<dbReference type="RefSeq" id="WP_132013793.1">
    <property type="nucleotide sequence ID" value="NZ_SLUN01000007.1"/>
</dbReference>
<proteinExistence type="predicted"/>
<evidence type="ECO:0000313" key="5">
    <source>
        <dbReference type="Proteomes" id="UP000295008"/>
    </source>
</evidence>
<sequence>MNVEPLIRPAVPADLDALIELLNLLFTLEADFTPDIAKQRRGLQLMLARPEERCVMVAEHDGAVLGMCTAQLRVSTAEGGMVALIEDMVLREEWRGRGIGRTLLGAVESWALTHGAKRLELLADRENHPALAFYDRLRWRRTQLICLHKK</sequence>